<dbReference type="InterPro" id="IPR025567">
    <property type="entry name" value="DUF4332"/>
</dbReference>
<dbReference type="Proteomes" id="UP001177295">
    <property type="component" value="Chromosome"/>
</dbReference>
<evidence type="ECO:0000313" key="3">
    <source>
        <dbReference type="Proteomes" id="UP001177295"/>
    </source>
</evidence>
<dbReference type="RefSeq" id="WP_376754364.1">
    <property type="nucleotide sequence ID" value="NZ_CP124550.1"/>
</dbReference>
<dbReference type="EMBL" id="CP124550">
    <property type="protein sequence ID" value="WIO46005.1"/>
    <property type="molecule type" value="Genomic_DNA"/>
</dbReference>
<sequence>MSKLTDIISLTHQDAERLARAGVYTIKHLLLAGSTSAGRMWLADRSGLDDHVVKRWVHQADLLRIAGMTPLCAECLCKNGVLTVPKLAYRAAAAVYELCACETNLRITYSEIAAFIAEAKKLPKIVHH</sequence>
<reference evidence="2 3" key="1">
    <citation type="journal article" date="2023" name="Cell">
        <title>Genetic manipulation of Patescibacteria provides mechanistic insights into microbial dark matter and the epibiotic lifestyle.</title>
        <authorList>
            <person name="Wang Y."/>
            <person name="Gallagher L.A."/>
            <person name="Andrade P.A."/>
            <person name="Liu A."/>
            <person name="Humphreys I.R."/>
            <person name="Turkarslan S."/>
            <person name="Cutler K.J."/>
            <person name="Arrieta-Ortiz M.L."/>
            <person name="Li Y."/>
            <person name="Radey M.C."/>
            <person name="McLean J.S."/>
            <person name="Cong Q."/>
            <person name="Baker D."/>
            <person name="Baliga N.S."/>
            <person name="Peterson S.B."/>
            <person name="Mougous J.D."/>
        </authorList>
    </citation>
    <scope>NUCLEOTIDE SEQUENCE [LARGE SCALE GENOMIC DNA]</scope>
    <source>
        <strain evidence="2 3">ML1</strain>
    </source>
</reference>
<evidence type="ECO:0000313" key="2">
    <source>
        <dbReference type="EMBL" id="WIO46005.1"/>
    </source>
</evidence>
<protein>
    <recommendedName>
        <fullName evidence="1">DUF4332 domain-containing protein</fullName>
    </recommendedName>
</protein>
<gene>
    <name evidence="2" type="ORF">SEML1_0378</name>
</gene>
<proteinExistence type="predicted"/>
<dbReference type="Pfam" id="PF14229">
    <property type="entry name" value="DUF4332"/>
    <property type="match status" value="1"/>
</dbReference>
<feature type="domain" description="DUF4332" evidence="1">
    <location>
        <begin position="10"/>
        <end position="122"/>
    </location>
</feature>
<accession>A0ABY8WUE6</accession>
<evidence type="ECO:0000259" key="1">
    <source>
        <dbReference type="Pfam" id="PF14229"/>
    </source>
</evidence>
<keyword evidence="3" id="KW-1185">Reference proteome</keyword>
<name>A0ABY8WUE6_9BACT</name>
<organism evidence="2 3">
    <name type="scientific">Candidatus Southlakia epibionticum</name>
    <dbReference type="NCBI Taxonomy" id="3043284"/>
    <lineage>
        <taxon>Bacteria</taxon>
        <taxon>Candidatus Saccharimonadota</taxon>
        <taxon>Candidatus Saccharimonadia</taxon>
        <taxon>Candidatus Saccharimonadales</taxon>
        <taxon>Candidatus Saccharimonadaceae</taxon>
        <taxon>Candidatus Southlakia</taxon>
    </lineage>
</organism>